<comment type="caution">
    <text evidence="9">The sequence shown here is derived from an EMBL/GenBank/DDBJ whole genome shotgun (WGS) entry which is preliminary data.</text>
</comment>
<dbReference type="GO" id="GO:0008270">
    <property type="term" value="F:zinc ion binding"/>
    <property type="evidence" value="ECO:0007669"/>
    <property type="project" value="UniProtKB-UniRule"/>
</dbReference>
<evidence type="ECO:0000313" key="9">
    <source>
        <dbReference type="EMBL" id="KAL3511140.1"/>
    </source>
</evidence>
<evidence type="ECO:0000256" key="6">
    <source>
        <dbReference type="RuleBase" id="RU367018"/>
    </source>
</evidence>
<protein>
    <recommendedName>
        <fullName evidence="6">Protein FAR1-RELATED SEQUENCE</fullName>
    </recommendedName>
</protein>
<dbReference type="InterPro" id="IPR007527">
    <property type="entry name" value="Znf_SWIM"/>
</dbReference>
<reference evidence="9 10" key="1">
    <citation type="submission" date="2024-11" db="EMBL/GenBank/DDBJ databases">
        <title>A near-complete genome assembly of Cinchona calisaya.</title>
        <authorList>
            <person name="Lian D.C."/>
            <person name="Zhao X.W."/>
            <person name="Wei L."/>
        </authorList>
    </citation>
    <scope>NUCLEOTIDE SEQUENCE [LARGE SCALE GENOMIC DNA]</scope>
    <source>
        <tissue evidence="9">Nenye</tissue>
    </source>
</reference>
<keyword evidence="10" id="KW-1185">Reference proteome</keyword>
<comment type="subcellular location">
    <subcellularLocation>
        <location evidence="6">Nucleus</location>
    </subcellularLocation>
</comment>
<dbReference type="Proteomes" id="UP001630127">
    <property type="component" value="Unassembled WGS sequence"/>
</dbReference>
<gene>
    <name evidence="9" type="ORF">ACH5RR_030541</name>
</gene>
<dbReference type="InterPro" id="IPR004330">
    <property type="entry name" value="FAR1_DNA_bnd_dom"/>
</dbReference>
<dbReference type="GO" id="GO:0005634">
    <property type="term" value="C:nucleus"/>
    <property type="evidence" value="ECO:0007669"/>
    <property type="project" value="UniProtKB-SubCell"/>
</dbReference>
<keyword evidence="3 5" id="KW-0863">Zinc-finger</keyword>
<dbReference type="PANTHER" id="PTHR31669:SF251">
    <property type="entry name" value="PROTEIN FAR1-RELATED SEQUENCE"/>
    <property type="match status" value="1"/>
</dbReference>
<comment type="function">
    <text evidence="6">Putative transcription activator involved in regulating light control of development.</text>
</comment>
<keyword evidence="2 6" id="KW-0479">Metal-binding</keyword>
<dbReference type="Pfam" id="PF04434">
    <property type="entry name" value="SWIM"/>
    <property type="match status" value="1"/>
</dbReference>
<evidence type="ECO:0000256" key="5">
    <source>
        <dbReference type="PROSITE-ProRule" id="PRU00325"/>
    </source>
</evidence>
<evidence type="ECO:0000256" key="2">
    <source>
        <dbReference type="ARBA" id="ARBA00022723"/>
    </source>
</evidence>
<feature type="domain" description="SWIM-type" evidence="8">
    <location>
        <begin position="468"/>
        <end position="506"/>
    </location>
</feature>
<dbReference type="GO" id="GO:0006355">
    <property type="term" value="P:regulation of DNA-templated transcription"/>
    <property type="evidence" value="ECO:0007669"/>
    <property type="project" value="UniProtKB-UniRule"/>
</dbReference>
<proteinExistence type="inferred from homology"/>
<dbReference type="PANTHER" id="PTHR31669">
    <property type="entry name" value="PROTEIN FAR1-RELATED SEQUENCE 10-RELATED"/>
    <property type="match status" value="1"/>
</dbReference>
<feature type="region of interest" description="Disordered" evidence="7">
    <location>
        <begin position="630"/>
        <end position="671"/>
    </location>
</feature>
<evidence type="ECO:0000256" key="7">
    <source>
        <dbReference type="SAM" id="MobiDB-lite"/>
    </source>
</evidence>
<evidence type="ECO:0000259" key="8">
    <source>
        <dbReference type="PROSITE" id="PS50966"/>
    </source>
</evidence>
<evidence type="ECO:0000256" key="3">
    <source>
        <dbReference type="ARBA" id="ARBA00022771"/>
    </source>
</evidence>
<name>A0ABD2YYD9_9GENT</name>
<comment type="similarity">
    <text evidence="1 6">Belongs to the FHY3/FAR1 family.</text>
</comment>
<dbReference type="InterPro" id="IPR018289">
    <property type="entry name" value="MULE_transposase_dom"/>
</dbReference>
<keyword evidence="4 6" id="KW-0862">Zinc</keyword>
<keyword evidence="6" id="KW-0539">Nucleus</keyword>
<dbReference type="AlphaFoldDB" id="A0ABD2YYD9"/>
<evidence type="ECO:0000256" key="4">
    <source>
        <dbReference type="ARBA" id="ARBA00022833"/>
    </source>
</evidence>
<dbReference type="InterPro" id="IPR006564">
    <property type="entry name" value="Znf_PMZ"/>
</dbReference>
<dbReference type="Pfam" id="PF03101">
    <property type="entry name" value="FAR1"/>
    <property type="match status" value="1"/>
</dbReference>
<dbReference type="InterPro" id="IPR031052">
    <property type="entry name" value="FHY3/FAR1"/>
</dbReference>
<dbReference type="Pfam" id="PF10551">
    <property type="entry name" value="MULE"/>
    <property type="match status" value="1"/>
</dbReference>
<evidence type="ECO:0000313" key="10">
    <source>
        <dbReference type="Proteomes" id="UP001630127"/>
    </source>
</evidence>
<sequence>MGFGARMSKSHKDKTGKVLDRTFVCTREGKRAKDKRDLKVRAPRAETRCNCPAVMKVNCRLTGRYRVIRFVAEHNHELSDPSMIHMFRAHRKMTDNQEAEGYTATSSGLWLNEKMDIDSIDDDFQNRLQSKRTVEMRLGDAGCMMEYLQNMQLEDPNFFYAIQVDKYDLLTNIFWVDAKMKADYAHFGDVVCFDTTYRRNKEGRPISLFVGVNHHKQNVIFGVVLLYDETARTFEWLFDTFVKVMGRQPTTILTDEDEQIVKALSLQWPKTCHRLCVWQIHQQATIHLSGVFAKFEEFAKDLSRCMYDCEEEEEFTGSWHEMLNSYDLQDNEWLQRMFSIKERWALVYERGTFCADMSNIMRKEIINSFIKKHIGYKHNLVQFFQHFQKFLDNCRFKELTADFNASQSTPVISLPVQILKHAATVYTPEVFEQFKGELCKGYDCSMDACGETEGICEYKITPFGKQHYHHLVTFHSLNESISCSCKKFESVGVLCSHALKVLSSRSIVRIPSQYILTRWTKKAKKGNVDAFGGSATEIDPKEMRGFRYKNLCQLYVQLVTKASETEKAHKIAKLGFWKILEEVEISLEERESEESSSGPSLAENCASQQIENTLSDLRCSRSRETDVIKRVTYESRKKQPSTSERATKKRKSNDKGRHLQDCEDSDPLDKNAISQAPQLSRARMDSFAVQLFQHQMPNFVQQPRISGDGLSEDDPTVQLILPQTLQVLTSRKPPFGLLH</sequence>
<accession>A0ABD2YYD9</accession>
<dbReference type="PROSITE" id="PS50966">
    <property type="entry name" value="ZF_SWIM"/>
    <property type="match status" value="1"/>
</dbReference>
<dbReference type="SMART" id="SM00575">
    <property type="entry name" value="ZnF_PMZ"/>
    <property type="match status" value="1"/>
</dbReference>
<evidence type="ECO:0000256" key="1">
    <source>
        <dbReference type="ARBA" id="ARBA00005889"/>
    </source>
</evidence>
<dbReference type="EMBL" id="JBJUIK010000012">
    <property type="protein sequence ID" value="KAL3511140.1"/>
    <property type="molecule type" value="Genomic_DNA"/>
</dbReference>
<organism evidence="9 10">
    <name type="scientific">Cinchona calisaya</name>
    <dbReference type="NCBI Taxonomy" id="153742"/>
    <lineage>
        <taxon>Eukaryota</taxon>
        <taxon>Viridiplantae</taxon>
        <taxon>Streptophyta</taxon>
        <taxon>Embryophyta</taxon>
        <taxon>Tracheophyta</taxon>
        <taxon>Spermatophyta</taxon>
        <taxon>Magnoliopsida</taxon>
        <taxon>eudicotyledons</taxon>
        <taxon>Gunneridae</taxon>
        <taxon>Pentapetalae</taxon>
        <taxon>asterids</taxon>
        <taxon>lamiids</taxon>
        <taxon>Gentianales</taxon>
        <taxon>Rubiaceae</taxon>
        <taxon>Cinchonoideae</taxon>
        <taxon>Cinchoneae</taxon>
        <taxon>Cinchona</taxon>
    </lineage>
</organism>